<reference evidence="3" key="2">
    <citation type="submission" date="2021-09" db="EMBL/GenBank/DDBJ databases">
        <authorList>
            <person name="Gilroy R."/>
        </authorList>
    </citation>
    <scope>NUCLEOTIDE SEQUENCE</scope>
    <source>
        <strain evidence="3">ChiGjej5B5-7349</strain>
    </source>
</reference>
<dbReference type="PANTHER" id="PTHR30486:SF15">
    <property type="entry name" value="TYPE II_IV SECRETION SYSTEM ATPASE"/>
    <property type="match status" value="1"/>
</dbReference>
<dbReference type="InterPro" id="IPR001482">
    <property type="entry name" value="T2SS/T4SS_dom"/>
</dbReference>
<dbReference type="GO" id="GO:0016887">
    <property type="term" value="F:ATP hydrolysis activity"/>
    <property type="evidence" value="ECO:0007669"/>
    <property type="project" value="InterPro"/>
</dbReference>
<dbReference type="InterPro" id="IPR050921">
    <property type="entry name" value="T4SS_GSP_E_ATPase"/>
</dbReference>
<gene>
    <name evidence="3" type="primary">tadA</name>
    <name evidence="3" type="ORF">K8V08_09285</name>
</gene>
<comment type="caution">
    <text evidence="3">The sequence shown here is derived from an EMBL/GenBank/DDBJ whole genome shotgun (WGS) entry which is preliminary data.</text>
</comment>
<accession>A0A921MEH1</accession>
<dbReference type="Gene3D" id="3.40.50.300">
    <property type="entry name" value="P-loop containing nucleotide triphosphate hydrolases"/>
    <property type="match status" value="1"/>
</dbReference>
<feature type="domain" description="Bacterial type II secretion system protein E" evidence="2">
    <location>
        <begin position="68"/>
        <end position="322"/>
    </location>
</feature>
<dbReference type="PANTHER" id="PTHR30486">
    <property type="entry name" value="TWITCHING MOTILITY PROTEIN PILT"/>
    <property type="match status" value="1"/>
</dbReference>
<dbReference type="Pfam" id="PF00437">
    <property type="entry name" value="T2SSE"/>
    <property type="match status" value="1"/>
</dbReference>
<dbReference type="InterPro" id="IPR027417">
    <property type="entry name" value="P-loop_NTPase"/>
</dbReference>
<comment type="similarity">
    <text evidence="1">Belongs to the GSP E family.</text>
</comment>
<evidence type="ECO:0000313" key="3">
    <source>
        <dbReference type="EMBL" id="HJG80588.1"/>
    </source>
</evidence>
<name>A0A921MEH1_9MICO</name>
<reference evidence="3" key="1">
    <citation type="journal article" date="2021" name="PeerJ">
        <title>Extensive microbial diversity within the chicken gut microbiome revealed by metagenomics and culture.</title>
        <authorList>
            <person name="Gilroy R."/>
            <person name="Ravi A."/>
            <person name="Getino M."/>
            <person name="Pursley I."/>
            <person name="Horton D.L."/>
            <person name="Alikhan N.F."/>
            <person name="Baker D."/>
            <person name="Gharbi K."/>
            <person name="Hall N."/>
            <person name="Watson M."/>
            <person name="Adriaenssens E.M."/>
            <person name="Foster-Nyarko E."/>
            <person name="Jarju S."/>
            <person name="Secka A."/>
            <person name="Antonio M."/>
            <person name="Oren A."/>
            <person name="Chaudhuri R.R."/>
            <person name="La Ragione R."/>
            <person name="Hildebrand F."/>
            <person name="Pallen M.J."/>
        </authorList>
    </citation>
    <scope>NUCLEOTIDE SEQUENCE</scope>
    <source>
        <strain evidence="3">ChiGjej5B5-7349</strain>
    </source>
</reference>
<sequence length="408" mass="44012">MEAVEIIRAEVRDLIRMRGIDPRSDARPTADLIDEVIRSYDERTLSGSLPLLADADAARRSVLDDLTGYGAIQQFLDDPSVEEIWVNGPHAVFVSRHGVSELTPVVLSEPEVSSLIEQLLRTTGRRVDLSSPFVDASLPDGSRLHIVLPDITRTHPAINIRKFIAHSRSLHDLVEKGSLTPPAARFLDAAVAAGANVLVSGQTQAGKTTMLGALCGSIPVRDRVITCEEVFELSVPARDWVAMQCRQSSLEGTGEVALRRLVKEALRMRPDRIIVGEVREAESFDMLIAMNAGLPSMGSVHANSARSAITKMCTLPLLAGPNIGSSFVTPTVAGCIDLVVHLTLLRNGSRRVQEIVAVPGGIEGETVELETVFQTDADGRLVRGRGFSHLGDRIAAIGKNLHTLLEAA</sequence>
<evidence type="ECO:0000256" key="1">
    <source>
        <dbReference type="ARBA" id="ARBA00006611"/>
    </source>
</evidence>
<dbReference type="AlphaFoldDB" id="A0A921MEH1"/>
<dbReference type="SUPFAM" id="SSF52540">
    <property type="entry name" value="P-loop containing nucleoside triphosphate hydrolases"/>
    <property type="match status" value="1"/>
</dbReference>
<protein>
    <submittedName>
        <fullName evidence="3">Flp pilus assembly complex ATPase component TadA</fullName>
    </submittedName>
</protein>
<dbReference type="Gene3D" id="3.30.450.380">
    <property type="match status" value="1"/>
</dbReference>
<dbReference type="Proteomes" id="UP000784435">
    <property type="component" value="Unassembled WGS sequence"/>
</dbReference>
<proteinExistence type="inferred from homology"/>
<dbReference type="CDD" id="cd01130">
    <property type="entry name" value="VirB11-like_ATPase"/>
    <property type="match status" value="1"/>
</dbReference>
<evidence type="ECO:0000259" key="2">
    <source>
        <dbReference type="Pfam" id="PF00437"/>
    </source>
</evidence>
<evidence type="ECO:0000313" key="4">
    <source>
        <dbReference type="Proteomes" id="UP000784435"/>
    </source>
</evidence>
<organism evidence="3 4">
    <name type="scientific">Brevibacterium senegalense</name>
    <dbReference type="NCBI Taxonomy" id="1033736"/>
    <lineage>
        <taxon>Bacteria</taxon>
        <taxon>Bacillati</taxon>
        <taxon>Actinomycetota</taxon>
        <taxon>Actinomycetes</taxon>
        <taxon>Micrococcales</taxon>
        <taxon>Brevibacteriaceae</taxon>
        <taxon>Brevibacterium</taxon>
    </lineage>
</organism>
<dbReference type="EMBL" id="DYUK01000199">
    <property type="protein sequence ID" value="HJG80588.1"/>
    <property type="molecule type" value="Genomic_DNA"/>
</dbReference>